<dbReference type="InterPro" id="IPR000933">
    <property type="entry name" value="Glyco_hydro_29"/>
</dbReference>
<dbReference type="CDD" id="cd03143">
    <property type="entry name" value="A4_beta-galactosidase_middle_domain"/>
    <property type="match status" value="1"/>
</dbReference>
<dbReference type="SMART" id="SM00812">
    <property type="entry name" value="Alpha_L_fucos"/>
    <property type="match status" value="1"/>
</dbReference>
<accession>A0ABP6WSM7</accession>
<dbReference type="InterPro" id="IPR017853">
    <property type="entry name" value="GH"/>
</dbReference>
<dbReference type="Gene3D" id="3.20.20.80">
    <property type="entry name" value="Glycosidases"/>
    <property type="match status" value="1"/>
</dbReference>
<gene>
    <name evidence="1" type="ORF">GCM10022197_08470</name>
</gene>
<dbReference type="Pfam" id="PF14871">
    <property type="entry name" value="GHL6"/>
    <property type="match status" value="1"/>
</dbReference>
<evidence type="ECO:0000313" key="1">
    <source>
        <dbReference type="EMBL" id="GAA3555610.1"/>
    </source>
</evidence>
<dbReference type="Gene3D" id="3.40.50.880">
    <property type="match status" value="1"/>
</dbReference>
<dbReference type="Proteomes" id="UP001500767">
    <property type="component" value="Unassembled WGS sequence"/>
</dbReference>
<sequence>MPTSAPSPFQTTTRRLLRDMHIPEWDEQFLSDYDPERLAASCADAGLNAVMIYAKSHLGLCTYPTRIGRMHPRLEGRDVLGELNDALRSRGLATAAYQSITFDNWAAETHPDWAQVDQGLGGPMHGYTRYGVCCPNNAGYRAYELGILEEILTGYTWDALWLDMIFFLAVCSCEACRDRFRREDGLEIPGTVDWTDPTWAAFQEARRRWISEFTAELMDRALELRPGLAVTHNLANALSGWRCAQPLSSGRLDTYTSMDLYGDRFEQLVVTKMAQHLSRSQPAELMVSLGKDLIDHVSLKSSQELAMQGLAASAVGSAFIIIDGIEPDGREVAGSFAAIGETVERLKPFEPYFGGTPVEDVAIYFSDDSFMDFADNRTPVTVPHKLGGDPFPHVEAVRGAARALSEAHVAFGVVTSSDLDRLGDHKVLVLPNVSRTSAAEVAAFRAFVAAGGRLYASGYTSLVDVLGRRHDDFALADVFGVSIAGEEQGRVAYLQPADEGVRAAVWPQHSLSHPYNLHFGQVYEPRPLCTSPRLGEASGEVLATLTLPYADSADWGSVDRKTWAAIHAAPPWRRTETPVLVQNRFGAGTAVYSAFDLETSPTPANRRLFTALVERLLGDDVSVSARGSDGVWLSVFDQAEESRLLVTLLSYSTDRVPSVPTVTVVVPAWADRTFGAVEAGPGAEVIDVADVDGRHEVTLRVHDGLAYVLVGYERVGVPGDAPGGAGEAR</sequence>
<reference evidence="2" key="1">
    <citation type="journal article" date="2019" name="Int. J. Syst. Evol. Microbiol.">
        <title>The Global Catalogue of Microorganisms (GCM) 10K type strain sequencing project: providing services to taxonomists for standard genome sequencing and annotation.</title>
        <authorList>
            <consortium name="The Broad Institute Genomics Platform"/>
            <consortium name="The Broad Institute Genome Sequencing Center for Infectious Disease"/>
            <person name="Wu L."/>
            <person name="Ma J."/>
        </authorList>
    </citation>
    <scope>NUCLEOTIDE SEQUENCE [LARGE SCALE GENOMIC DNA]</scope>
    <source>
        <strain evidence="2">JCM 16540</strain>
    </source>
</reference>
<dbReference type="SUPFAM" id="SSF51445">
    <property type="entry name" value="(Trans)glycosidases"/>
    <property type="match status" value="1"/>
</dbReference>
<proteinExistence type="predicted"/>
<dbReference type="EMBL" id="BAAAYR010000001">
    <property type="protein sequence ID" value="GAA3555610.1"/>
    <property type="molecule type" value="Genomic_DNA"/>
</dbReference>
<comment type="caution">
    <text evidence="1">The sequence shown here is derived from an EMBL/GenBank/DDBJ whole genome shotgun (WGS) entry which is preliminary data.</text>
</comment>
<dbReference type="SUPFAM" id="SSF52317">
    <property type="entry name" value="Class I glutamine amidotransferase-like"/>
    <property type="match status" value="1"/>
</dbReference>
<dbReference type="RefSeq" id="WP_204912094.1">
    <property type="nucleotide sequence ID" value="NZ_BAAAYR010000001.1"/>
</dbReference>
<keyword evidence="2" id="KW-1185">Reference proteome</keyword>
<dbReference type="InterPro" id="IPR029062">
    <property type="entry name" value="Class_I_gatase-like"/>
</dbReference>
<name>A0ABP6WSM7_9ACTN</name>
<evidence type="ECO:0000313" key="2">
    <source>
        <dbReference type="Proteomes" id="UP001500767"/>
    </source>
</evidence>
<organism evidence="1 2">
    <name type="scientific">Microlunatus spumicola</name>
    <dbReference type="NCBI Taxonomy" id="81499"/>
    <lineage>
        <taxon>Bacteria</taxon>
        <taxon>Bacillati</taxon>
        <taxon>Actinomycetota</taxon>
        <taxon>Actinomycetes</taxon>
        <taxon>Propionibacteriales</taxon>
        <taxon>Propionibacteriaceae</taxon>
        <taxon>Microlunatus</taxon>
    </lineage>
</organism>
<protein>
    <recommendedName>
        <fullName evidence="3">Beta-galactosidase trimerisation domain-containing protein</fullName>
    </recommendedName>
</protein>
<evidence type="ECO:0008006" key="3">
    <source>
        <dbReference type="Google" id="ProtNLM"/>
    </source>
</evidence>
<dbReference type="InterPro" id="IPR028212">
    <property type="entry name" value="GHL6"/>
</dbReference>